<reference evidence="3" key="1">
    <citation type="submission" date="2021-06" db="EMBL/GenBank/DDBJ databases">
        <authorList>
            <person name="Hodson N. C."/>
            <person name="Mongue J. A."/>
            <person name="Jaron S. K."/>
        </authorList>
    </citation>
    <scope>NUCLEOTIDE SEQUENCE</scope>
</reference>
<feature type="domain" description="Farnesoic acid O-methyl transferase" evidence="2">
    <location>
        <begin position="65"/>
        <end position="196"/>
    </location>
</feature>
<evidence type="ECO:0000313" key="3">
    <source>
        <dbReference type="EMBL" id="CAG7827739.1"/>
    </source>
</evidence>
<dbReference type="Proteomes" id="UP000708208">
    <property type="component" value="Unassembled WGS sequence"/>
</dbReference>
<dbReference type="EMBL" id="CAJVCH010544693">
    <property type="protein sequence ID" value="CAG7827739.1"/>
    <property type="molecule type" value="Genomic_DNA"/>
</dbReference>
<evidence type="ECO:0000313" key="4">
    <source>
        <dbReference type="Proteomes" id="UP000708208"/>
    </source>
</evidence>
<proteinExistence type="predicted"/>
<comment type="caution">
    <text evidence="3">The sequence shown here is derived from an EMBL/GenBank/DDBJ whole genome shotgun (WGS) entry which is preliminary data.</text>
</comment>
<evidence type="ECO:0000259" key="2">
    <source>
        <dbReference type="Pfam" id="PF12248"/>
    </source>
</evidence>
<dbReference type="InterPro" id="IPR022041">
    <property type="entry name" value="Methyltransf_FA"/>
</dbReference>
<keyword evidence="4" id="KW-1185">Reference proteome</keyword>
<organism evidence="3 4">
    <name type="scientific">Allacma fusca</name>
    <dbReference type="NCBI Taxonomy" id="39272"/>
    <lineage>
        <taxon>Eukaryota</taxon>
        <taxon>Metazoa</taxon>
        <taxon>Ecdysozoa</taxon>
        <taxon>Arthropoda</taxon>
        <taxon>Hexapoda</taxon>
        <taxon>Collembola</taxon>
        <taxon>Symphypleona</taxon>
        <taxon>Sminthuridae</taxon>
        <taxon>Allacma</taxon>
    </lineage>
</organism>
<dbReference type="Pfam" id="PF12248">
    <property type="entry name" value="Methyltransf_FA"/>
    <property type="match status" value="1"/>
</dbReference>
<evidence type="ECO:0000256" key="1">
    <source>
        <dbReference type="SAM" id="SignalP"/>
    </source>
</evidence>
<accession>A0A8J2L2V0</accession>
<keyword evidence="1" id="KW-0732">Signal</keyword>
<name>A0A8J2L2V0_9HEXA</name>
<feature type="chain" id="PRO_5035266545" description="Farnesoic acid O-methyl transferase domain-containing protein" evidence="1">
    <location>
        <begin position="21"/>
        <end position="249"/>
    </location>
</feature>
<feature type="signal peptide" evidence="1">
    <location>
        <begin position="1"/>
        <end position="20"/>
    </location>
</feature>
<dbReference type="OrthoDB" id="8182187at2759"/>
<gene>
    <name evidence="3" type="ORF">AFUS01_LOCUS37706</name>
</gene>
<dbReference type="AlphaFoldDB" id="A0A8J2L2V0"/>
<sequence>MCALVSRILLSVIVIDAAFAISTDLGHAFTLECDDFCSCTPMEVESQAFIHFPDETCEVQNLTGYEYRPCYKIPPHFDSDNKIKVFFKFQGDSDGHVRLEDKIGQGYEVVFGSWNNVNTEIRTIHKDKSGEDLKALHQTVGILSPEEFRSFSIEYDKNEKKLEVIELETRQKKLLSWVDGTSFDLRYVSFSGFHSDKIVQVAFNCTATHKSSIMYLTSLALVTVQNMCFCMRDQFTDLRLYRCMFMEGV</sequence>
<protein>
    <recommendedName>
        <fullName evidence="2">Farnesoic acid O-methyl transferase domain-containing protein</fullName>
    </recommendedName>
</protein>